<protein>
    <recommendedName>
        <fullName evidence="14">D,D-heptose 1,7-bisphosphate phosphatase</fullName>
        <ecNumber evidence="14">3.1.3.-</ecNumber>
    </recommendedName>
</protein>
<comment type="cofactor">
    <cofactor evidence="2 16">
        <name>Mg(2+)</name>
        <dbReference type="ChEBI" id="CHEBI:18420"/>
    </cofactor>
</comment>
<name>A0A1I7EWN6_9PROT</name>
<evidence type="ECO:0000256" key="16">
    <source>
        <dbReference type="PIRSR" id="PIRSR004682-4"/>
    </source>
</evidence>
<dbReference type="InterPro" id="IPR036412">
    <property type="entry name" value="HAD-like_sf"/>
</dbReference>
<dbReference type="PANTHER" id="PTHR42891:SF1">
    <property type="entry name" value="D-GLYCERO-BETA-D-MANNO-HEPTOSE-1,7-BISPHOSPHATE 7-PHOSPHATASE"/>
    <property type="match status" value="1"/>
</dbReference>
<feature type="binding site" evidence="16">
    <location>
        <position position="99"/>
    </location>
    <ligand>
        <name>Zn(2+)</name>
        <dbReference type="ChEBI" id="CHEBI:29105"/>
    </ligand>
</feature>
<organism evidence="17 18">
    <name type="scientific">Nitrosomonas eutropha</name>
    <dbReference type="NCBI Taxonomy" id="916"/>
    <lineage>
        <taxon>Bacteria</taxon>
        <taxon>Pseudomonadati</taxon>
        <taxon>Pseudomonadota</taxon>
        <taxon>Betaproteobacteria</taxon>
        <taxon>Nitrosomonadales</taxon>
        <taxon>Nitrosomonadaceae</taxon>
        <taxon>Nitrosomonas</taxon>
    </lineage>
</organism>
<keyword evidence="9 14" id="KW-0378">Hydrolase</keyword>
<feature type="binding site" evidence="16">
    <location>
        <position position="91"/>
    </location>
    <ligand>
        <name>Zn(2+)</name>
        <dbReference type="ChEBI" id="CHEBI:29105"/>
    </ligand>
</feature>
<feature type="site" description="Contributes to substrate recognition" evidence="15">
    <location>
        <position position="100"/>
    </location>
</feature>
<dbReference type="PANTHER" id="PTHR42891">
    <property type="entry name" value="D-GLYCERO-BETA-D-MANNO-HEPTOSE-1,7-BISPHOSPHATE 7-PHOSPHATASE"/>
    <property type="match status" value="1"/>
</dbReference>
<feature type="binding site" evidence="16">
    <location>
        <position position="97"/>
    </location>
    <ligand>
        <name>Zn(2+)</name>
        <dbReference type="ChEBI" id="CHEBI:29105"/>
    </ligand>
</feature>
<evidence type="ECO:0000313" key="18">
    <source>
        <dbReference type="Proteomes" id="UP000183926"/>
    </source>
</evidence>
<dbReference type="Proteomes" id="UP000183926">
    <property type="component" value="Unassembled WGS sequence"/>
</dbReference>
<gene>
    <name evidence="17" type="ORF">SAMN05216339_101130</name>
</gene>
<dbReference type="GO" id="GO:0034200">
    <property type="term" value="F:D-glycero-beta-D-manno-heptose 1,7-bisphosphate 7-phosphatase activity"/>
    <property type="evidence" value="ECO:0007669"/>
    <property type="project" value="UniProtKB-EC"/>
</dbReference>
<dbReference type="NCBIfam" id="NF006506">
    <property type="entry name" value="PRK08942.1"/>
    <property type="match status" value="1"/>
</dbReference>
<keyword evidence="8 16" id="KW-0479">Metal-binding</keyword>
<dbReference type="InterPro" id="IPR006543">
    <property type="entry name" value="Histidinol-phos"/>
</dbReference>
<keyword evidence="12 14" id="KW-0119">Carbohydrate metabolism</keyword>
<evidence type="ECO:0000256" key="7">
    <source>
        <dbReference type="ARBA" id="ARBA00022490"/>
    </source>
</evidence>
<sequence length="180" mass="19465">MKLIILDQNGVINQRGDTLIKTPDEWKPITGSLQAIARLTHAGYRVVTATNQSGIGRGLLNMTSFNAINDKMFRAVQQEGGRLDALFFCPHTQHDKCVCRKPGIGMFKEIRQRYSVELSHVPVVGDSLRDLQAAAKAGAVPVLVLTGKGQTTLANGDLPAGTQIYPDLSAVVDSLEIQAL</sequence>
<dbReference type="AlphaFoldDB" id="A0A1I7EWN6"/>
<evidence type="ECO:0000256" key="10">
    <source>
        <dbReference type="ARBA" id="ARBA00022833"/>
    </source>
</evidence>
<dbReference type="FunFam" id="3.40.50.1000:FF:000168">
    <property type="entry name" value="D,D-heptose 1,7-bisphosphate phosphatase"/>
    <property type="match status" value="1"/>
</dbReference>
<evidence type="ECO:0000256" key="12">
    <source>
        <dbReference type="ARBA" id="ARBA00023277"/>
    </source>
</evidence>
<feature type="binding site" evidence="16">
    <location>
        <position position="7"/>
    </location>
    <ligand>
        <name>Mg(2+)</name>
        <dbReference type="ChEBI" id="CHEBI:18420"/>
    </ligand>
</feature>
<evidence type="ECO:0000256" key="13">
    <source>
        <dbReference type="ARBA" id="ARBA00061616"/>
    </source>
</evidence>
<dbReference type="GO" id="GO:0005975">
    <property type="term" value="P:carbohydrate metabolic process"/>
    <property type="evidence" value="ECO:0007669"/>
    <property type="project" value="InterPro"/>
</dbReference>
<evidence type="ECO:0000256" key="5">
    <source>
        <dbReference type="ARBA" id="ARBA00004708"/>
    </source>
</evidence>
<reference evidence="17 18" key="1">
    <citation type="submission" date="2016-10" db="EMBL/GenBank/DDBJ databases">
        <authorList>
            <person name="de Groot N.N."/>
        </authorList>
    </citation>
    <scope>NUCLEOTIDE SEQUENCE [LARGE SCALE GENOMIC DNA]</scope>
    <source>
        <strain evidence="17 18">Nm24</strain>
    </source>
</reference>
<comment type="catalytic activity">
    <reaction evidence="1">
        <text>D-glycero-beta-D-manno-heptose 1,7-bisphosphate + H2O = D-glycero-beta-D-manno-heptose 1-phosphate + phosphate</text>
        <dbReference type="Rhea" id="RHEA:28518"/>
        <dbReference type="ChEBI" id="CHEBI:15377"/>
        <dbReference type="ChEBI" id="CHEBI:43474"/>
        <dbReference type="ChEBI" id="CHEBI:60208"/>
        <dbReference type="ChEBI" id="CHEBI:61593"/>
        <dbReference type="EC" id="3.1.3.82"/>
    </reaction>
</comment>
<dbReference type="InterPro" id="IPR006549">
    <property type="entry name" value="HAD-SF_hydro_IIIA"/>
</dbReference>
<evidence type="ECO:0000313" key="17">
    <source>
        <dbReference type="EMBL" id="SFU28346.1"/>
    </source>
</evidence>
<evidence type="ECO:0000256" key="15">
    <source>
        <dbReference type="PIRSR" id="PIRSR004682-3"/>
    </source>
</evidence>
<comment type="similarity">
    <text evidence="13 14">Belongs to the gmhB family.</text>
</comment>
<evidence type="ECO:0000256" key="3">
    <source>
        <dbReference type="ARBA" id="ARBA00001947"/>
    </source>
</evidence>
<feature type="binding site" evidence="16">
    <location>
        <position position="89"/>
    </location>
    <ligand>
        <name>Zn(2+)</name>
        <dbReference type="ChEBI" id="CHEBI:29105"/>
    </ligand>
</feature>
<dbReference type="Pfam" id="PF13242">
    <property type="entry name" value="Hydrolase_like"/>
    <property type="match status" value="1"/>
</dbReference>
<feature type="site" description="Stabilizes the phosphoryl group" evidence="15">
    <location>
        <position position="101"/>
    </location>
</feature>
<evidence type="ECO:0000256" key="4">
    <source>
        <dbReference type="ARBA" id="ARBA00004496"/>
    </source>
</evidence>
<dbReference type="InterPro" id="IPR023214">
    <property type="entry name" value="HAD_sf"/>
</dbReference>
<evidence type="ECO:0000256" key="6">
    <source>
        <dbReference type="ARBA" id="ARBA00011245"/>
    </source>
</evidence>
<evidence type="ECO:0000256" key="14">
    <source>
        <dbReference type="PIRNR" id="PIRNR004682"/>
    </source>
</evidence>
<keyword evidence="11 16" id="KW-0460">Magnesium</keyword>
<evidence type="ECO:0000256" key="11">
    <source>
        <dbReference type="ARBA" id="ARBA00022842"/>
    </source>
</evidence>
<dbReference type="EMBL" id="FPBL01000001">
    <property type="protein sequence ID" value="SFU28346.1"/>
    <property type="molecule type" value="Genomic_DNA"/>
</dbReference>
<proteinExistence type="inferred from homology"/>
<dbReference type="NCBIfam" id="TIGR01662">
    <property type="entry name" value="HAD-SF-IIIA"/>
    <property type="match status" value="1"/>
</dbReference>
<comment type="subcellular location">
    <subcellularLocation>
        <location evidence="4 14">Cytoplasm</location>
    </subcellularLocation>
</comment>
<dbReference type="EC" id="3.1.3.-" evidence="14"/>
<accession>A0A1I7EWN6</accession>
<evidence type="ECO:0000256" key="8">
    <source>
        <dbReference type="ARBA" id="ARBA00022723"/>
    </source>
</evidence>
<comment type="pathway">
    <text evidence="5">Nucleotide-sugar biosynthesis; ADP-L-glycero-beta-D-manno-heptose biosynthesis; ADP-L-glycero-beta-D-manno-heptose from D-glycero-beta-D-manno-heptose 7-phosphate: step 2/4.</text>
</comment>
<evidence type="ECO:0000256" key="2">
    <source>
        <dbReference type="ARBA" id="ARBA00001946"/>
    </source>
</evidence>
<dbReference type="NCBIfam" id="TIGR01656">
    <property type="entry name" value="Histidinol-ppas"/>
    <property type="match status" value="1"/>
</dbReference>
<dbReference type="RefSeq" id="WP_074925973.1">
    <property type="nucleotide sequence ID" value="NZ_FPBL01000001.1"/>
</dbReference>
<keyword evidence="7 14" id="KW-0963">Cytoplasm</keyword>
<dbReference type="Gene3D" id="3.40.50.1000">
    <property type="entry name" value="HAD superfamily/HAD-like"/>
    <property type="match status" value="1"/>
</dbReference>
<evidence type="ECO:0000256" key="1">
    <source>
        <dbReference type="ARBA" id="ARBA00001226"/>
    </source>
</evidence>
<dbReference type="GO" id="GO:0046872">
    <property type="term" value="F:metal ion binding"/>
    <property type="evidence" value="ECO:0007669"/>
    <property type="project" value="UniProtKB-KW"/>
</dbReference>
<dbReference type="GO" id="GO:0005737">
    <property type="term" value="C:cytoplasm"/>
    <property type="evidence" value="ECO:0007669"/>
    <property type="project" value="UniProtKB-SubCell"/>
</dbReference>
<keyword evidence="10 16" id="KW-0862">Zinc</keyword>
<dbReference type="SUPFAM" id="SSF56784">
    <property type="entry name" value="HAD-like"/>
    <property type="match status" value="1"/>
</dbReference>
<comment type="subunit">
    <text evidence="6">Monomer.</text>
</comment>
<evidence type="ECO:0000256" key="9">
    <source>
        <dbReference type="ARBA" id="ARBA00022801"/>
    </source>
</evidence>
<feature type="site" description="Stabilizes the phosphoryl group" evidence="15">
    <location>
        <position position="50"/>
    </location>
</feature>
<feature type="binding site" evidence="16">
    <location>
        <position position="126"/>
    </location>
    <ligand>
        <name>Mg(2+)</name>
        <dbReference type="ChEBI" id="CHEBI:18420"/>
    </ligand>
</feature>
<comment type="cofactor">
    <cofactor evidence="3 16">
        <name>Zn(2+)</name>
        <dbReference type="ChEBI" id="CHEBI:29105"/>
    </cofactor>
</comment>
<dbReference type="PIRSF" id="PIRSF004682">
    <property type="entry name" value="GmhB"/>
    <property type="match status" value="1"/>
</dbReference>
<dbReference type="InterPro" id="IPR004446">
    <property type="entry name" value="Heptose_bisP_phosphatase"/>
</dbReference>
<dbReference type="OrthoDB" id="9781367at2"/>